<reference evidence="2 4" key="1">
    <citation type="submission" date="2014-03" db="EMBL/GenBank/DDBJ databases">
        <title>Complete genome sequence of the Radio-Resistant Rubrobacter radiotolerans RSPS-4.</title>
        <authorList>
            <person name="Egas C.C."/>
            <person name="Barroso C.C."/>
            <person name="Froufe H.J.C."/>
            <person name="Pacheco J.J."/>
            <person name="Albuquerque L.L."/>
            <person name="da Costa M.M.S."/>
        </authorList>
    </citation>
    <scope>NUCLEOTIDE SEQUENCE [LARGE SCALE GENOMIC DNA]</scope>
    <source>
        <strain evidence="2 4">RSPS-4</strain>
    </source>
</reference>
<evidence type="ECO:0000313" key="3">
    <source>
        <dbReference type="EMBL" id="MDX5893777.1"/>
    </source>
</evidence>
<dbReference type="STRING" id="42256.RradSPS_1087"/>
<sequence>MTQGPHERDRIDAVPDRELSPAFLPPETVRERLKQIPGRVLSGREPEAFAQTMCVDFAYGERRFFAEDSGRGEGMAILLLRDDLPEALRAGFGPYEAATLYTRGGPPEVVLHRVALLAGIA</sequence>
<feature type="compositionally biased region" description="Basic and acidic residues" evidence="1">
    <location>
        <begin position="1"/>
        <end position="19"/>
    </location>
</feature>
<evidence type="ECO:0000313" key="4">
    <source>
        <dbReference type="Proteomes" id="UP000025229"/>
    </source>
</evidence>
<dbReference type="KEGG" id="rrd:RradSPS_1087"/>
<dbReference type="Proteomes" id="UP001281130">
    <property type="component" value="Unassembled WGS sequence"/>
</dbReference>
<protein>
    <submittedName>
        <fullName evidence="2">Uncharacterized protein</fullName>
    </submittedName>
</protein>
<dbReference type="EMBL" id="JAWXXX010000001">
    <property type="protein sequence ID" value="MDX5893777.1"/>
    <property type="molecule type" value="Genomic_DNA"/>
</dbReference>
<dbReference type="AlphaFoldDB" id="A0A023X2Y7"/>
<dbReference type="RefSeq" id="WP_038681219.1">
    <property type="nucleotide sequence ID" value="NZ_CP007514.1"/>
</dbReference>
<reference evidence="3" key="2">
    <citation type="submission" date="2023-11" db="EMBL/GenBank/DDBJ databases">
        <title>MicrobeMod: A computational toolkit for identifying prokaryotic methylation and restriction-modification with nanopore sequencing.</title>
        <authorList>
            <person name="Crits-Christoph A."/>
            <person name="Kang S.C."/>
            <person name="Lee H."/>
            <person name="Ostrov N."/>
        </authorList>
    </citation>
    <scope>NUCLEOTIDE SEQUENCE</scope>
    <source>
        <strain evidence="3">ATCC 51242</strain>
    </source>
</reference>
<dbReference type="Proteomes" id="UP000025229">
    <property type="component" value="Chromosome"/>
</dbReference>
<keyword evidence="4" id="KW-1185">Reference proteome</keyword>
<accession>A0A023X2Y7</accession>
<dbReference type="HOGENOM" id="CLU_2036313_0_0_11"/>
<evidence type="ECO:0000313" key="2">
    <source>
        <dbReference type="EMBL" id="AHY46370.1"/>
    </source>
</evidence>
<proteinExistence type="predicted"/>
<dbReference type="EMBL" id="CP007514">
    <property type="protein sequence ID" value="AHY46370.1"/>
    <property type="molecule type" value="Genomic_DNA"/>
</dbReference>
<feature type="region of interest" description="Disordered" evidence="1">
    <location>
        <begin position="1"/>
        <end position="26"/>
    </location>
</feature>
<name>A0A023X2Y7_RUBRA</name>
<gene>
    <name evidence="2" type="ORF">RradSPS_1087</name>
    <name evidence="3" type="ORF">SIL72_07010</name>
</gene>
<organism evidence="2 4">
    <name type="scientific">Rubrobacter radiotolerans</name>
    <name type="common">Arthrobacter radiotolerans</name>
    <dbReference type="NCBI Taxonomy" id="42256"/>
    <lineage>
        <taxon>Bacteria</taxon>
        <taxon>Bacillati</taxon>
        <taxon>Actinomycetota</taxon>
        <taxon>Rubrobacteria</taxon>
        <taxon>Rubrobacterales</taxon>
        <taxon>Rubrobacteraceae</taxon>
        <taxon>Rubrobacter</taxon>
    </lineage>
</organism>
<evidence type="ECO:0000256" key="1">
    <source>
        <dbReference type="SAM" id="MobiDB-lite"/>
    </source>
</evidence>